<gene>
    <name evidence="12" type="ORF">V6N11_061084</name>
</gene>
<evidence type="ECO:0000256" key="7">
    <source>
        <dbReference type="ARBA" id="ARBA00023136"/>
    </source>
</evidence>
<dbReference type="PROSITE" id="PS51450">
    <property type="entry name" value="LRR"/>
    <property type="match status" value="3"/>
</dbReference>
<dbReference type="Gene3D" id="3.80.10.10">
    <property type="entry name" value="Ribonuclease Inhibitor"/>
    <property type="match status" value="5"/>
</dbReference>
<dbReference type="Pfam" id="PF13855">
    <property type="entry name" value="LRR_8"/>
    <property type="match status" value="3"/>
</dbReference>
<sequence>MMEFQWVWFIRIALIGVLLVLEGTLTNACLDQEKIALLQLKPFFNHYNELADWDERKFTNCCEWEGIECDITSRRIIGLSLNSTSSIDRYRREELGEYWYLNTSMFLPFVELKSLSLQGNAIAGCIENEGFQWFSRLGDLETLDLSVNSLKNNIMSHVSGLSSLKTLILGSNGLEGNLGHIPGLNNLTNLKHLDLSWNKIESISNQDQTQLRLTKLEELNLSGNLIRNNTFSFLKELSSLKYLIMSDTSLQGSLNIKGLNYLTNLKKLDLSGNRIESLQSLKAVDPFRRALFRLQSLQQQWSGYLKKLQVLDLSENAFEGILPHCLGNLTSLRPLVLPPAPNFDLSLVDISDNKLQGQIPSNICSTFPYLRRLFLSKNVIRGNIPSCLSGIKEISILDLSNNQLSGSVPEELITNSSLSILRLSNNMLGGNVIPAILKANGLERLYLDGNNFSGEMTNIGVSVFEFSTSIWEIDLSNNMLCGKLPRWIENWSGLETLALSNNRFKGSIPMEFCNLNYLRYFDLSQNNLSGSIPSCFNPPSIQHVHLHGNRLSGPLSLAFYNSSSLVTLDLRGNNLSGSIPKWIGTLSSLGVLLLKANHLHGRIPVQLCKLYSLNIIDLSQNMFSSPIPSCLGNLTLPTQYNKVLQHTYVVGYLRKDISTILESSKLAQKAFPAYPESYKEEWIEFTTKRVFYSYGGNILEYMTGIDLSCNKLIGQIPPELGNLNQIHSLNLSYNNLIGDIPSSFSKLNQIESLDLSYNNLSGEIPNQLVELKSLEVFSVAHNNLSGSIPESKAQFGTFDESSYKGNPFLCGPMLHKSCSKIDPPSTAAEDDEEEDTLLDIYVFRVSFLASYAVMLLSTFVVLHINPYWRRTWFSFVEKCITTCCYSTVGNFLAYYIFRRCV</sequence>
<evidence type="ECO:0000256" key="1">
    <source>
        <dbReference type="ARBA" id="ARBA00004251"/>
    </source>
</evidence>
<feature type="domain" description="Leucine-rich repeat-containing N-terminal plant-type" evidence="11">
    <location>
        <begin position="31"/>
        <end position="70"/>
    </location>
</feature>
<dbReference type="Pfam" id="PF13516">
    <property type="entry name" value="LRR_6"/>
    <property type="match status" value="2"/>
</dbReference>
<keyword evidence="6 10" id="KW-1133">Transmembrane helix</keyword>
<dbReference type="InterPro" id="IPR032675">
    <property type="entry name" value="LRR_dom_sf"/>
</dbReference>
<keyword evidence="13" id="KW-1185">Reference proteome</keyword>
<reference evidence="12 13" key="1">
    <citation type="journal article" date="2024" name="G3 (Bethesda)">
        <title>Genome assembly of Hibiscus sabdariffa L. provides insights into metabolisms of medicinal natural products.</title>
        <authorList>
            <person name="Kim T."/>
        </authorList>
    </citation>
    <scope>NUCLEOTIDE SEQUENCE [LARGE SCALE GENOMIC DNA]</scope>
    <source>
        <strain evidence="12">TK-2024</strain>
        <tissue evidence="12">Old leaves</tissue>
    </source>
</reference>
<evidence type="ECO:0000256" key="8">
    <source>
        <dbReference type="ARBA" id="ARBA00023170"/>
    </source>
</evidence>
<evidence type="ECO:0000313" key="12">
    <source>
        <dbReference type="EMBL" id="KAK9003525.1"/>
    </source>
</evidence>
<dbReference type="Proteomes" id="UP001396334">
    <property type="component" value="Unassembled WGS sequence"/>
</dbReference>
<keyword evidence="4 10" id="KW-0812">Transmembrane</keyword>
<dbReference type="PANTHER" id="PTHR48062:SF37">
    <property type="entry name" value="LRR RECEPTOR-LIKE SERINE_THREONINE-PROTEIN KINASE FLS2"/>
    <property type="match status" value="1"/>
</dbReference>
<feature type="transmembrane region" description="Helical" evidence="10">
    <location>
        <begin position="841"/>
        <end position="862"/>
    </location>
</feature>
<protein>
    <recommendedName>
        <fullName evidence="11">Leucine-rich repeat-containing N-terminal plant-type domain-containing protein</fullName>
    </recommendedName>
</protein>
<dbReference type="EMBL" id="JBBPBN010000034">
    <property type="protein sequence ID" value="KAK9003525.1"/>
    <property type="molecule type" value="Genomic_DNA"/>
</dbReference>
<evidence type="ECO:0000256" key="2">
    <source>
        <dbReference type="ARBA" id="ARBA00009592"/>
    </source>
</evidence>
<evidence type="ECO:0000256" key="9">
    <source>
        <dbReference type="ARBA" id="ARBA00023180"/>
    </source>
</evidence>
<dbReference type="InterPro" id="IPR013210">
    <property type="entry name" value="LRR_N_plant-typ"/>
</dbReference>
<comment type="caution">
    <text evidence="12">The sequence shown here is derived from an EMBL/GenBank/DDBJ whole genome shotgun (WGS) entry which is preliminary data.</text>
</comment>
<evidence type="ECO:0000259" key="11">
    <source>
        <dbReference type="Pfam" id="PF08263"/>
    </source>
</evidence>
<proteinExistence type="inferred from homology"/>
<comment type="similarity">
    <text evidence="2">Belongs to the RLP family.</text>
</comment>
<evidence type="ECO:0000256" key="4">
    <source>
        <dbReference type="ARBA" id="ARBA00022692"/>
    </source>
</evidence>
<keyword evidence="8" id="KW-0675">Receptor</keyword>
<dbReference type="Pfam" id="PF00560">
    <property type="entry name" value="LRR_1"/>
    <property type="match status" value="3"/>
</dbReference>
<comment type="subcellular location">
    <subcellularLocation>
        <location evidence="1">Cell membrane</location>
        <topology evidence="1">Single-pass type I membrane protein</topology>
    </subcellularLocation>
</comment>
<keyword evidence="9" id="KW-0325">Glycoprotein</keyword>
<evidence type="ECO:0000256" key="6">
    <source>
        <dbReference type="ARBA" id="ARBA00022989"/>
    </source>
</evidence>
<dbReference type="InterPro" id="IPR001611">
    <property type="entry name" value="Leu-rich_rpt"/>
</dbReference>
<accession>A0ABR2QS67</accession>
<dbReference type="SUPFAM" id="SSF52058">
    <property type="entry name" value="L domain-like"/>
    <property type="match status" value="3"/>
</dbReference>
<dbReference type="PRINTS" id="PR00019">
    <property type="entry name" value="LEURICHRPT"/>
</dbReference>
<organism evidence="12 13">
    <name type="scientific">Hibiscus sabdariffa</name>
    <name type="common">roselle</name>
    <dbReference type="NCBI Taxonomy" id="183260"/>
    <lineage>
        <taxon>Eukaryota</taxon>
        <taxon>Viridiplantae</taxon>
        <taxon>Streptophyta</taxon>
        <taxon>Embryophyta</taxon>
        <taxon>Tracheophyta</taxon>
        <taxon>Spermatophyta</taxon>
        <taxon>Magnoliopsida</taxon>
        <taxon>eudicotyledons</taxon>
        <taxon>Gunneridae</taxon>
        <taxon>Pentapetalae</taxon>
        <taxon>rosids</taxon>
        <taxon>malvids</taxon>
        <taxon>Malvales</taxon>
        <taxon>Malvaceae</taxon>
        <taxon>Malvoideae</taxon>
        <taxon>Hibiscus</taxon>
    </lineage>
</organism>
<dbReference type="InterPro" id="IPR003591">
    <property type="entry name" value="Leu-rich_rpt_typical-subtyp"/>
</dbReference>
<evidence type="ECO:0000256" key="10">
    <source>
        <dbReference type="SAM" id="Phobius"/>
    </source>
</evidence>
<evidence type="ECO:0000313" key="13">
    <source>
        <dbReference type="Proteomes" id="UP001396334"/>
    </source>
</evidence>
<name>A0ABR2QS67_9ROSI</name>
<evidence type="ECO:0000256" key="5">
    <source>
        <dbReference type="ARBA" id="ARBA00022737"/>
    </source>
</evidence>
<evidence type="ECO:0000256" key="3">
    <source>
        <dbReference type="ARBA" id="ARBA00022614"/>
    </source>
</evidence>
<dbReference type="SMART" id="SM00365">
    <property type="entry name" value="LRR_SD22"/>
    <property type="match status" value="6"/>
</dbReference>
<dbReference type="PANTHER" id="PTHR48062">
    <property type="entry name" value="RECEPTOR-LIKE PROTEIN 14"/>
    <property type="match status" value="1"/>
</dbReference>
<keyword evidence="7 10" id="KW-0472">Membrane</keyword>
<keyword evidence="5" id="KW-0677">Repeat</keyword>
<dbReference type="Pfam" id="PF08263">
    <property type="entry name" value="LRRNT_2"/>
    <property type="match status" value="1"/>
</dbReference>
<dbReference type="InterPro" id="IPR051502">
    <property type="entry name" value="RLP_Defense_Trigger"/>
</dbReference>
<keyword evidence="3" id="KW-0433">Leucine-rich repeat</keyword>
<dbReference type="SMART" id="SM00369">
    <property type="entry name" value="LRR_TYP"/>
    <property type="match status" value="10"/>
</dbReference>